<accession>A0AC61MQ74</accession>
<dbReference type="Proteomes" id="UP000595814">
    <property type="component" value="Chromosome"/>
</dbReference>
<organism evidence="1 2">
    <name type="scientific">Miniphocaeibacter halophilus</name>
    <dbReference type="NCBI Taxonomy" id="2931922"/>
    <lineage>
        <taxon>Bacteria</taxon>
        <taxon>Bacillati</taxon>
        <taxon>Bacillota</taxon>
        <taxon>Tissierellia</taxon>
        <taxon>Tissierellales</taxon>
        <taxon>Peptoniphilaceae</taxon>
        <taxon>Miniphocaeibacter</taxon>
    </lineage>
</organism>
<reference evidence="1 2" key="1">
    <citation type="journal article" date="2022" name="Int. J. Syst. Evol. Microbiol.">
        <title>Miniphocaeibacter halophilus sp. nov., an ammonium-tolerant acetate-producing bacterium isolated from a biogas system.</title>
        <authorList>
            <person name="Schnurer A."/>
            <person name="Singh A."/>
            <person name="Bi S."/>
            <person name="Qiao W."/>
            <person name="Westerholm M."/>
        </authorList>
    </citation>
    <scope>NUCLEOTIDE SEQUENCE [LARGE SCALE GENOMIC DNA]</scope>
    <source>
        <strain evidence="1 2">AMB_01</strain>
    </source>
</reference>
<dbReference type="EMBL" id="CP066744">
    <property type="protein sequence ID" value="QQK07667.1"/>
    <property type="molecule type" value="Genomic_DNA"/>
</dbReference>
<name>A0AC61MQ74_9FIRM</name>
<evidence type="ECO:0000313" key="1">
    <source>
        <dbReference type="EMBL" id="QQK07667.1"/>
    </source>
</evidence>
<keyword evidence="2" id="KW-1185">Reference proteome</keyword>
<protein>
    <submittedName>
        <fullName evidence="1">C40 family peptidase</fullName>
    </submittedName>
</protein>
<evidence type="ECO:0000313" key="2">
    <source>
        <dbReference type="Proteomes" id="UP000595814"/>
    </source>
</evidence>
<gene>
    <name evidence="1" type="ORF">JFY71_10305</name>
</gene>
<sequence>MNKKKLGASLGFVSLIALGVVGLGNETLSDVLKSAPKNYVESISTFKEEDIDKLIDENKNDKNDKKDNIETIKLALDNTVYDISKKDNTETIKQEETPNITDNSAVKQAPAETTVVEEDNISLSGEKVVETSKENNIENNSANSTMDNTNTVDNDSKTEDKSSSEVEVEVVNSDESSLSDENTTVSTPKIETNEAKVIELPVEGWVSHNLNVRSSAKIDAENIVGTLTVGTKISGTESNGWVKIEFENKTGYIARDYISNTEIKAPEKEETPAPENTVNDSATETNTNESVQTENSLTGWVKSPLNLRENSNTSSKVLTVLPAGTKVSGTESNGWVKITYNGLTGYIAKSYISSTEINNEENTTETNATETNTNESVQTDSSTINKIVNSAYGFVGYRYVYGSADPSVGFDCSGLTYYLYKTHAGITLNRNSAAQASNGYQVSRSNLKPGDLLFFATSGGKNISHVGLYVGNGKMVHASTPETGVKVDDINSNYYVNNFITARRIID</sequence>
<proteinExistence type="predicted"/>